<keyword evidence="2" id="KW-0808">Transferase</keyword>
<dbReference type="InterPro" id="IPR029063">
    <property type="entry name" value="SAM-dependent_MTases_sf"/>
</dbReference>
<protein>
    <submittedName>
        <fullName evidence="2">FkbM family methyltransferase</fullName>
    </submittedName>
</protein>
<comment type="caution">
    <text evidence="2">The sequence shown here is derived from an EMBL/GenBank/DDBJ whole genome shotgun (WGS) entry which is preliminary data.</text>
</comment>
<dbReference type="Gene3D" id="3.40.50.150">
    <property type="entry name" value="Vaccinia Virus protein VP39"/>
    <property type="match status" value="1"/>
</dbReference>
<gene>
    <name evidence="2" type="ORF">LX78_01934</name>
</gene>
<dbReference type="InterPro" id="IPR052514">
    <property type="entry name" value="SAM-dependent_MTase"/>
</dbReference>
<name>A0A316DK70_9FLAO</name>
<proteinExistence type="predicted"/>
<dbReference type="RefSeq" id="WP_109682442.1">
    <property type="nucleotide sequence ID" value="NZ_QGGP01000004.1"/>
</dbReference>
<evidence type="ECO:0000313" key="3">
    <source>
        <dbReference type="Proteomes" id="UP000245430"/>
    </source>
</evidence>
<dbReference type="Pfam" id="PF05050">
    <property type="entry name" value="Methyltransf_21"/>
    <property type="match status" value="1"/>
</dbReference>
<dbReference type="EMBL" id="QGGP01000004">
    <property type="protein sequence ID" value="PWK18627.1"/>
    <property type="molecule type" value="Genomic_DNA"/>
</dbReference>
<dbReference type="PANTHER" id="PTHR34203">
    <property type="entry name" value="METHYLTRANSFERASE, FKBM FAMILY PROTEIN"/>
    <property type="match status" value="1"/>
</dbReference>
<organism evidence="2 3">
    <name type="scientific">Xanthomarina spongicola</name>
    <dbReference type="NCBI Taxonomy" id="570520"/>
    <lineage>
        <taxon>Bacteria</taxon>
        <taxon>Pseudomonadati</taxon>
        <taxon>Bacteroidota</taxon>
        <taxon>Flavobacteriia</taxon>
        <taxon>Flavobacteriales</taxon>
        <taxon>Flavobacteriaceae</taxon>
        <taxon>Xanthomarina</taxon>
    </lineage>
</organism>
<keyword evidence="2" id="KW-0489">Methyltransferase</keyword>
<dbReference type="SUPFAM" id="SSF53335">
    <property type="entry name" value="S-adenosyl-L-methionine-dependent methyltransferases"/>
    <property type="match status" value="1"/>
</dbReference>
<dbReference type="NCBIfam" id="TIGR01444">
    <property type="entry name" value="fkbM_fam"/>
    <property type="match status" value="1"/>
</dbReference>
<dbReference type="GO" id="GO:0032259">
    <property type="term" value="P:methylation"/>
    <property type="evidence" value="ECO:0007669"/>
    <property type="project" value="UniProtKB-KW"/>
</dbReference>
<sequence length="320" mass="36783">MYLPFLKFVLKSSKLTKLLQKNIKPLLGFKLSRALLNNSYKSLSPKEKKRFHQKFAKIFRQDSSFAFNGTWNMRFMDSKIIAPIVKENMWLTWDSALSMLGHDLEIKLFYEDILKSKDKPQVFFDVGANYGTHSFLFQSQGVETYSFEPNPRCYDYFNQLFKANALTPNIIKKAVGKTPGNAVLSFPNKETWLGTINQNVKDTVLKRNDLINIDVEITTLDTFTQDFGINPDLIKIDTEGFEIDVLSGAYEVLKNTKPIIVFESNTKDDKLAIFEKLSDFDYSIFEFKDLANPLDLETFTTSSKRNFVSCHNSKILATSN</sequence>
<dbReference type="Proteomes" id="UP000245430">
    <property type="component" value="Unassembled WGS sequence"/>
</dbReference>
<accession>A0A316DK70</accession>
<reference evidence="2 3" key="1">
    <citation type="submission" date="2018-05" db="EMBL/GenBank/DDBJ databases">
        <title>Genomic Encyclopedia of Archaeal and Bacterial Type Strains, Phase II (KMG-II): from individual species to whole genera.</title>
        <authorList>
            <person name="Goeker M."/>
        </authorList>
    </citation>
    <scope>NUCLEOTIDE SEQUENCE [LARGE SCALE GENOMIC DNA]</scope>
    <source>
        <strain evidence="2 3">DSM 22637</strain>
    </source>
</reference>
<feature type="domain" description="Methyltransferase FkbM" evidence="1">
    <location>
        <begin position="125"/>
        <end position="282"/>
    </location>
</feature>
<evidence type="ECO:0000259" key="1">
    <source>
        <dbReference type="Pfam" id="PF05050"/>
    </source>
</evidence>
<dbReference type="PANTHER" id="PTHR34203:SF15">
    <property type="entry name" value="SLL1173 PROTEIN"/>
    <property type="match status" value="1"/>
</dbReference>
<dbReference type="InterPro" id="IPR006342">
    <property type="entry name" value="FkbM_mtfrase"/>
</dbReference>
<dbReference type="OrthoDB" id="9812600at2"/>
<dbReference type="GO" id="GO:0008168">
    <property type="term" value="F:methyltransferase activity"/>
    <property type="evidence" value="ECO:0007669"/>
    <property type="project" value="UniProtKB-KW"/>
</dbReference>
<evidence type="ECO:0000313" key="2">
    <source>
        <dbReference type="EMBL" id="PWK18627.1"/>
    </source>
</evidence>
<keyword evidence="3" id="KW-1185">Reference proteome</keyword>
<dbReference type="AlphaFoldDB" id="A0A316DK70"/>